<sequence length="171" mass="17390">MAPPFFACVSRPLRSPGGTLWGGGGLTSSPDQVLQAGHPTHAGRLLILGSRPPLWSRSSRDPARAPWGSSPSDTGPRQPPKRGPPRGRGRRQSHSAARTRPGPAALRSSGAASRASQPPSGRHGPSAASATSGGPQGDPLPGQSSAFQARAAELGQARPSVAQSWPPTAGN</sequence>
<evidence type="ECO:0000256" key="1">
    <source>
        <dbReference type="SAM" id="MobiDB-lite"/>
    </source>
</evidence>
<protein>
    <submittedName>
        <fullName evidence="2">Uncharacterized protein</fullName>
    </submittedName>
</protein>
<dbReference type="AlphaFoldDB" id="A0AAV7NE61"/>
<feature type="compositionally biased region" description="Basic residues" evidence="1">
    <location>
        <begin position="79"/>
        <end position="93"/>
    </location>
</feature>
<dbReference type="EMBL" id="JANPWB010000012">
    <property type="protein sequence ID" value="KAJ1113744.1"/>
    <property type="molecule type" value="Genomic_DNA"/>
</dbReference>
<feature type="compositionally biased region" description="Polar residues" evidence="1">
    <location>
        <begin position="161"/>
        <end position="171"/>
    </location>
</feature>
<feature type="compositionally biased region" description="Low complexity" evidence="1">
    <location>
        <begin position="101"/>
        <end position="122"/>
    </location>
</feature>
<evidence type="ECO:0000313" key="3">
    <source>
        <dbReference type="Proteomes" id="UP001066276"/>
    </source>
</evidence>
<gene>
    <name evidence="2" type="ORF">NDU88_001986</name>
</gene>
<dbReference type="Proteomes" id="UP001066276">
    <property type="component" value="Chromosome 8"/>
</dbReference>
<feature type="region of interest" description="Disordered" evidence="1">
    <location>
        <begin position="1"/>
        <end position="171"/>
    </location>
</feature>
<name>A0AAV7NE61_PLEWA</name>
<proteinExistence type="predicted"/>
<organism evidence="2 3">
    <name type="scientific">Pleurodeles waltl</name>
    <name type="common">Iberian ribbed newt</name>
    <dbReference type="NCBI Taxonomy" id="8319"/>
    <lineage>
        <taxon>Eukaryota</taxon>
        <taxon>Metazoa</taxon>
        <taxon>Chordata</taxon>
        <taxon>Craniata</taxon>
        <taxon>Vertebrata</taxon>
        <taxon>Euteleostomi</taxon>
        <taxon>Amphibia</taxon>
        <taxon>Batrachia</taxon>
        <taxon>Caudata</taxon>
        <taxon>Salamandroidea</taxon>
        <taxon>Salamandridae</taxon>
        <taxon>Pleurodelinae</taxon>
        <taxon>Pleurodeles</taxon>
    </lineage>
</organism>
<comment type="caution">
    <text evidence="2">The sequence shown here is derived from an EMBL/GenBank/DDBJ whole genome shotgun (WGS) entry which is preliminary data.</text>
</comment>
<accession>A0AAV7NE61</accession>
<evidence type="ECO:0000313" key="2">
    <source>
        <dbReference type="EMBL" id="KAJ1113744.1"/>
    </source>
</evidence>
<keyword evidence="3" id="KW-1185">Reference proteome</keyword>
<reference evidence="2" key="1">
    <citation type="journal article" date="2022" name="bioRxiv">
        <title>Sequencing and chromosome-scale assembly of the giantPleurodeles waltlgenome.</title>
        <authorList>
            <person name="Brown T."/>
            <person name="Elewa A."/>
            <person name="Iarovenko S."/>
            <person name="Subramanian E."/>
            <person name="Araus A.J."/>
            <person name="Petzold A."/>
            <person name="Susuki M."/>
            <person name="Suzuki K.-i.T."/>
            <person name="Hayashi T."/>
            <person name="Toyoda A."/>
            <person name="Oliveira C."/>
            <person name="Osipova E."/>
            <person name="Leigh N.D."/>
            <person name="Simon A."/>
            <person name="Yun M.H."/>
        </authorList>
    </citation>
    <scope>NUCLEOTIDE SEQUENCE</scope>
    <source>
        <strain evidence="2">20211129_DDA</strain>
        <tissue evidence="2">Liver</tissue>
    </source>
</reference>